<dbReference type="InterPro" id="IPR000212">
    <property type="entry name" value="DNA_helicase_UvrD/REP"/>
</dbReference>
<dbReference type="GO" id="GO:0006260">
    <property type="term" value="P:DNA replication"/>
    <property type="evidence" value="ECO:0007669"/>
    <property type="project" value="InterPro"/>
</dbReference>
<dbReference type="GO" id="GO:0033202">
    <property type="term" value="C:DNA helicase complex"/>
    <property type="evidence" value="ECO:0007669"/>
    <property type="project" value="TreeGrafter"/>
</dbReference>
<dbReference type="PROSITE" id="PS51217">
    <property type="entry name" value="UVRD_HELICASE_CTER"/>
    <property type="match status" value="1"/>
</dbReference>
<dbReference type="InterPro" id="IPR013986">
    <property type="entry name" value="DExx_box_DNA_helicase_dom_sf"/>
</dbReference>
<evidence type="ECO:0000313" key="14">
    <source>
        <dbReference type="EMBL" id="SMB99783.1"/>
    </source>
</evidence>
<evidence type="ECO:0000256" key="3">
    <source>
        <dbReference type="ARBA" id="ARBA00022801"/>
    </source>
</evidence>
<dbReference type="GO" id="GO:0003677">
    <property type="term" value="F:DNA binding"/>
    <property type="evidence" value="ECO:0007669"/>
    <property type="project" value="UniProtKB-KW"/>
</dbReference>
<evidence type="ECO:0000256" key="7">
    <source>
        <dbReference type="ARBA" id="ARBA00023235"/>
    </source>
</evidence>
<evidence type="ECO:0000256" key="11">
    <source>
        <dbReference type="RuleBase" id="RU364053"/>
    </source>
</evidence>
<dbReference type="CDD" id="cd18807">
    <property type="entry name" value="SF1_C_UvrD"/>
    <property type="match status" value="1"/>
</dbReference>
<evidence type="ECO:0000256" key="9">
    <source>
        <dbReference type="ARBA" id="ARBA00048988"/>
    </source>
</evidence>
<dbReference type="Pfam" id="PF21196">
    <property type="entry name" value="PcrA_UvrD_tudor"/>
    <property type="match status" value="1"/>
</dbReference>
<dbReference type="STRING" id="698762.SAMN00808754_3087"/>
<dbReference type="Pfam" id="PF13361">
    <property type="entry name" value="UvrD_C"/>
    <property type="match status" value="1"/>
</dbReference>
<sequence>MFDFLNTLNPQQLAAVCHRGAPLLVLAGAGSGKTRVLTYRVAHLLLEGVEPEAILAVTFTNKAAQEMQERLEKLVGEAAQNLWVSTFHSACVRILRRDIRLLGYSPNFVIYDTDDQLALLREVLKELNIDEKKFPPRSVAAAISNAKNALYNPVDYAALASTYAEEKVATIYRAYQERLKGLNALDFDDLLMLTVTLFQENPLVLRYYQHRFEHILIDEYQDTNHAQYVLVRLLAGRGDNLCVVGDPDQSIYGWRGADIGNILAFEEDFPNAKVILLEENYRSTWPILHAANEVIKHNVGRKEKKLWTRKKEGEPLYLYEAQDEQDEGNFIAQEILRRHREEGRPFGSFAVLYRTHAQSRALEEAFIHLGIPYEIIGGLKFYQRKEIKDILAYLRVVANPADTFSLKRVINVPRRGIGEATWSKLELFCREKGVTIVEALNRAEEIPGLAWQKILTLKELGKLLESLRQEKDILPVTELVKKVLVETGYQAELEAEKTPEALARLENIKELLTVTRSYDAQEGEKSLEGFLSQVALVAEADSFSGGDVVALMTLHTAKGLEFPVVFLAGMEEGVFPHFRSLTDQEELEEERRLCYVGMTRAQEVLYLTYAACRHFYGTTLNSPPSRFLQEIPSEVIQPWGERYTRKEFAFPVAKPELKVLPGGKAAPGRDRASITSLAVGDKVRHAKFGIGVVVRIKGEGEDVQVMVDFAGLGLKELLLRYAPLQKV</sequence>
<evidence type="ECO:0000256" key="2">
    <source>
        <dbReference type="ARBA" id="ARBA00022741"/>
    </source>
</evidence>
<keyword evidence="4 10" id="KW-0347">Helicase</keyword>
<dbReference type="InterPro" id="IPR027417">
    <property type="entry name" value="P-loop_NTPase"/>
</dbReference>
<dbReference type="PROSITE" id="PS51198">
    <property type="entry name" value="UVRD_HELICASE_ATP_BIND"/>
    <property type="match status" value="1"/>
</dbReference>
<dbReference type="Gene3D" id="1.10.10.160">
    <property type="match status" value="1"/>
</dbReference>
<comment type="catalytic activity">
    <reaction evidence="8">
        <text>Couples ATP hydrolysis with the unwinding of duplex DNA by translocating in the 3'-5' direction.</text>
        <dbReference type="EC" id="5.6.2.4"/>
    </reaction>
</comment>
<dbReference type="PANTHER" id="PTHR11070">
    <property type="entry name" value="UVRD / RECB / PCRA DNA HELICASE FAMILY MEMBER"/>
    <property type="match status" value="1"/>
</dbReference>
<feature type="domain" description="UvrD-like helicase C-terminal" evidence="13">
    <location>
        <begin position="285"/>
        <end position="559"/>
    </location>
</feature>
<evidence type="ECO:0000259" key="13">
    <source>
        <dbReference type="PROSITE" id="PS51217"/>
    </source>
</evidence>
<organism evidence="14 15">
    <name type="scientific">Thermanaeromonas toyohensis ToBE</name>
    <dbReference type="NCBI Taxonomy" id="698762"/>
    <lineage>
        <taxon>Bacteria</taxon>
        <taxon>Bacillati</taxon>
        <taxon>Bacillota</taxon>
        <taxon>Clostridia</taxon>
        <taxon>Neomoorellales</taxon>
        <taxon>Neomoorellaceae</taxon>
        <taxon>Thermanaeromonas</taxon>
    </lineage>
</organism>
<evidence type="ECO:0000256" key="4">
    <source>
        <dbReference type="ARBA" id="ARBA00022806"/>
    </source>
</evidence>
<dbReference type="FunFam" id="1.10.10.160:FF:000001">
    <property type="entry name" value="ATP-dependent DNA helicase"/>
    <property type="match status" value="1"/>
</dbReference>
<name>A0A1W1W2Q4_9FIRM</name>
<dbReference type="Gene3D" id="3.40.50.300">
    <property type="entry name" value="P-loop containing nucleotide triphosphate hydrolases"/>
    <property type="match status" value="2"/>
</dbReference>
<dbReference type="GO" id="GO:0005524">
    <property type="term" value="F:ATP binding"/>
    <property type="evidence" value="ECO:0007669"/>
    <property type="project" value="UniProtKB-UniRule"/>
</dbReference>
<dbReference type="Gene3D" id="1.10.486.10">
    <property type="entry name" value="PCRA, domain 4"/>
    <property type="match status" value="1"/>
</dbReference>
<evidence type="ECO:0000256" key="8">
    <source>
        <dbReference type="ARBA" id="ARBA00034617"/>
    </source>
</evidence>
<keyword evidence="5 10" id="KW-0067">ATP-binding</keyword>
<evidence type="ECO:0000256" key="1">
    <source>
        <dbReference type="ARBA" id="ARBA00009922"/>
    </source>
</evidence>
<dbReference type="InterPro" id="IPR005751">
    <property type="entry name" value="ATP-dep_DNA_helicase_PcrA"/>
</dbReference>
<dbReference type="EMBL" id="LT838272">
    <property type="protein sequence ID" value="SMB99783.1"/>
    <property type="molecule type" value="Genomic_DNA"/>
</dbReference>
<comment type="catalytic activity">
    <reaction evidence="9 11">
        <text>ATP + H2O = ADP + phosphate + H(+)</text>
        <dbReference type="Rhea" id="RHEA:13065"/>
        <dbReference type="ChEBI" id="CHEBI:15377"/>
        <dbReference type="ChEBI" id="CHEBI:15378"/>
        <dbReference type="ChEBI" id="CHEBI:30616"/>
        <dbReference type="ChEBI" id="CHEBI:43474"/>
        <dbReference type="ChEBI" id="CHEBI:456216"/>
        <dbReference type="EC" id="5.6.2.4"/>
    </reaction>
</comment>
<dbReference type="GO" id="GO:0009314">
    <property type="term" value="P:response to radiation"/>
    <property type="evidence" value="ECO:0007669"/>
    <property type="project" value="UniProtKB-ARBA"/>
</dbReference>
<dbReference type="EC" id="5.6.2.4" evidence="11"/>
<dbReference type="Pfam" id="PF00580">
    <property type="entry name" value="UvrD-helicase"/>
    <property type="match status" value="1"/>
</dbReference>
<keyword evidence="3 10" id="KW-0378">Hydrolase</keyword>
<dbReference type="SUPFAM" id="SSF52540">
    <property type="entry name" value="P-loop containing nucleoside triphosphate hydrolases"/>
    <property type="match status" value="1"/>
</dbReference>
<proteinExistence type="inferred from homology"/>
<reference evidence="14 15" key="1">
    <citation type="submission" date="2017-04" db="EMBL/GenBank/DDBJ databases">
        <authorList>
            <person name="Afonso C.L."/>
            <person name="Miller P.J."/>
            <person name="Scott M.A."/>
            <person name="Spackman E."/>
            <person name="Goraichik I."/>
            <person name="Dimitrov K.M."/>
            <person name="Suarez D.L."/>
            <person name="Swayne D.E."/>
        </authorList>
    </citation>
    <scope>NUCLEOTIDE SEQUENCE [LARGE SCALE GENOMIC DNA]</scope>
    <source>
        <strain evidence="14 15">ToBE</strain>
    </source>
</reference>
<evidence type="ECO:0000256" key="6">
    <source>
        <dbReference type="ARBA" id="ARBA00023125"/>
    </source>
</evidence>
<dbReference type="GO" id="GO:0000725">
    <property type="term" value="P:recombinational repair"/>
    <property type="evidence" value="ECO:0007669"/>
    <property type="project" value="TreeGrafter"/>
</dbReference>
<dbReference type="AlphaFoldDB" id="A0A1W1W2Q4"/>
<keyword evidence="6 11" id="KW-0238">DNA-binding</keyword>
<keyword evidence="15" id="KW-1185">Reference proteome</keyword>
<dbReference type="Proteomes" id="UP000192569">
    <property type="component" value="Chromosome I"/>
</dbReference>
<accession>A0A1W1W2Q4</accession>
<dbReference type="FunFam" id="1.10.486.10:FF:000003">
    <property type="entry name" value="ATP-dependent DNA helicase"/>
    <property type="match status" value="1"/>
</dbReference>
<dbReference type="CDD" id="cd17932">
    <property type="entry name" value="DEXQc_UvrD"/>
    <property type="match status" value="1"/>
</dbReference>
<evidence type="ECO:0000259" key="12">
    <source>
        <dbReference type="PROSITE" id="PS51198"/>
    </source>
</evidence>
<evidence type="ECO:0000256" key="10">
    <source>
        <dbReference type="PROSITE-ProRule" id="PRU00560"/>
    </source>
</evidence>
<keyword evidence="2 10" id="KW-0547">Nucleotide-binding</keyword>
<dbReference type="PANTHER" id="PTHR11070:SF2">
    <property type="entry name" value="ATP-DEPENDENT DNA HELICASE SRS2"/>
    <property type="match status" value="1"/>
</dbReference>
<dbReference type="InterPro" id="IPR014016">
    <property type="entry name" value="UvrD-like_ATP-bd"/>
</dbReference>
<dbReference type="InterPro" id="IPR014017">
    <property type="entry name" value="DNA_helicase_UvrD-like_C"/>
</dbReference>
<dbReference type="GO" id="GO:0016887">
    <property type="term" value="F:ATP hydrolysis activity"/>
    <property type="evidence" value="ECO:0007669"/>
    <property type="project" value="RHEA"/>
</dbReference>
<protein>
    <recommendedName>
        <fullName evidence="11">ATP-dependent DNA helicase</fullName>
        <ecNumber evidence="11">5.6.2.4</ecNumber>
    </recommendedName>
</protein>
<feature type="binding site" evidence="10">
    <location>
        <begin position="27"/>
        <end position="34"/>
    </location>
    <ligand>
        <name>ATP</name>
        <dbReference type="ChEBI" id="CHEBI:30616"/>
    </ligand>
</feature>
<evidence type="ECO:0000313" key="15">
    <source>
        <dbReference type="Proteomes" id="UP000192569"/>
    </source>
</evidence>
<keyword evidence="7" id="KW-0413">Isomerase</keyword>
<comment type="similarity">
    <text evidence="1 11">Belongs to the helicase family. UvrD subfamily.</text>
</comment>
<dbReference type="NCBIfam" id="TIGR01073">
    <property type="entry name" value="pcrA"/>
    <property type="match status" value="1"/>
</dbReference>
<feature type="domain" description="UvrD-like helicase ATP-binding" evidence="12">
    <location>
        <begin position="6"/>
        <end position="284"/>
    </location>
</feature>
<dbReference type="GO" id="GO:0043138">
    <property type="term" value="F:3'-5' DNA helicase activity"/>
    <property type="evidence" value="ECO:0007669"/>
    <property type="project" value="UniProtKB-EC"/>
</dbReference>
<evidence type="ECO:0000256" key="5">
    <source>
        <dbReference type="ARBA" id="ARBA00022840"/>
    </source>
</evidence>
<gene>
    <name evidence="14" type="ORF">SAMN00808754_3087</name>
</gene>
<dbReference type="GO" id="GO:0005829">
    <property type="term" value="C:cytosol"/>
    <property type="evidence" value="ECO:0007669"/>
    <property type="project" value="TreeGrafter"/>
</dbReference>